<feature type="transmembrane region" description="Helical" evidence="4">
    <location>
        <begin position="183"/>
        <end position="205"/>
    </location>
</feature>
<dbReference type="PANTHER" id="PTHR23531:SF1">
    <property type="entry name" value="QUINOLENE RESISTANCE PROTEIN NORA"/>
    <property type="match status" value="1"/>
</dbReference>
<dbReference type="Gene3D" id="1.20.1250.20">
    <property type="entry name" value="MFS general substrate transporter like domains"/>
    <property type="match status" value="1"/>
</dbReference>
<dbReference type="Proteomes" id="UP000650524">
    <property type="component" value="Unassembled WGS sequence"/>
</dbReference>
<evidence type="ECO:0000313" key="7">
    <source>
        <dbReference type="Proteomes" id="UP000650524"/>
    </source>
</evidence>
<evidence type="ECO:0000259" key="5">
    <source>
        <dbReference type="PROSITE" id="PS50850"/>
    </source>
</evidence>
<feature type="transmembrane region" description="Helical" evidence="4">
    <location>
        <begin position="125"/>
        <end position="143"/>
    </location>
</feature>
<dbReference type="InterPro" id="IPR052714">
    <property type="entry name" value="MFS_Exporter"/>
</dbReference>
<dbReference type="SUPFAM" id="SSF103473">
    <property type="entry name" value="MFS general substrate transporter"/>
    <property type="match status" value="1"/>
</dbReference>
<evidence type="ECO:0000256" key="4">
    <source>
        <dbReference type="SAM" id="Phobius"/>
    </source>
</evidence>
<dbReference type="InterPro" id="IPR020846">
    <property type="entry name" value="MFS_dom"/>
</dbReference>
<organism evidence="6 7">
    <name type="scientific">Candidatus Desulfacyla euxinica</name>
    <dbReference type="NCBI Taxonomy" id="2841693"/>
    <lineage>
        <taxon>Bacteria</taxon>
        <taxon>Deltaproteobacteria</taxon>
        <taxon>Candidatus Desulfacyla</taxon>
    </lineage>
</organism>
<feature type="transmembrane region" description="Helical" evidence="4">
    <location>
        <begin position="149"/>
        <end position="171"/>
    </location>
</feature>
<dbReference type="Pfam" id="PF07690">
    <property type="entry name" value="MFS_1"/>
    <property type="match status" value="1"/>
</dbReference>
<protein>
    <submittedName>
        <fullName evidence="6">MFS transporter</fullName>
    </submittedName>
</protein>
<keyword evidence="2 4" id="KW-1133">Transmembrane helix</keyword>
<dbReference type="InterPro" id="IPR011701">
    <property type="entry name" value="MFS"/>
</dbReference>
<dbReference type="PROSITE" id="PS50850">
    <property type="entry name" value="MFS"/>
    <property type="match status" value="1"/>
</dbReference>
<feature type="transmembrane region" description="Helical" evidence="4">
    <location>
        <begin position="19"/>
        <end position="38"/>
    </location>
</feature>
<keyword evidence="3 4" id="KW-0472">Membrane</keyword>
<reference evidence="6 7" key="1">
    <citation type="submission" date="2020-08" db="EMBL/GenBank/DDBJ databases">
        <title>Bridging the membrane lipid divide: bacteria of the FCB group superphylum have the potential to synthesize archaeal ether lipids.</title>
        <authorList>
            <person name="Villanueva L."/>
            <person name="Von Meijenfeldt F.A.B."/>
            <person name="Westbye A.B."/>
            <person name="Yadav S."/>
            <person name="Hopmans E.C."/>
            <person name="Dutilh B.E."/>
            <person name="Sinninghe Damste J.S."/>
        </authorList>
    </citation>
    <scope>NUCLEOTIDE SEQUENCE [LARGE SCALE GENOMIC DNA]</scope>
    <source>
        <strain evidence="6">NIOZ-UU27</strain>
    </source>
</reference>
<dbReference type="InterPro" id="IPR036259">
    <property type="entry name" value="MFS_trans_sf"/>
</dbReference>
<feature type="transmembrane region" description="Helical" evidence="4">
    <location>
        <begin position="62"/>
        <end position="80"/>
    </location>
</feature>
<evidence type="ECO:0000256" key="3">
    <source>
        <dbReference type="ARBA" id="ARBA00023136"/>
    </source>
</evidence>
<evidence type="ECO:0000256" key="2">
    <source>
        <dbReference type="ARBA" id="ARBA00022989"/>
    </source>
</evidence>
<dbReference type="AlphaFoldDB" id="A0A8J6T7U2"/>
<dbReference type="GO" id="GO:0022857">
    <property type="term" value="F:transmembrane transporter activity"/>
    <property type="evidence" value="ECO:0007669"/>
    <property type="project" value="InterPro"/>
</dbReference>
<sequence>MAIGPVIAEIIIGEFDFKYLFLVAAGLAFVGFCLHLPLGESYDAHISGSDTSFFAVLKRKKMLLVAVLAILFGFGLAASGNFVSPFAKEQHIAFISLYFIAYSSAAVITRFFGGRLADRIGEDRIIPYALIITGTGFLVLIVLGGDTILIVSGLLSGCGHGFLFPSLNALALREEPRGIRGKINGIFTGGIDAGAFLGSIILGYIGEWGGFQALFLIAGIALFAGFIIYRLKPIRHSLKKMRNRSLEREKA</sequence>
<evidence type="ECO:0000313" key="6">
    <source>
        <dbReference type="EMBL" id="MBC8176828.1"/>
    </source>
</evidence>
<dbReference type="EMBL" id="JACNJD010000165">
    <property type="protein sequence ID" value="MBC8176828.1"/>
    <property type="molecule type" value="Genomic_DNA"/>
</dbReference>
<accession>A0A8J6T7U2</accession>
<feature type="transmembrane region" description="Helical" evidence="4">
    <location>
        <begin position="92"/>
        <end position="113"/>
    </location>
</feature>
<keyword evidence="1 4" id="KW-0812">Transmembrane</keyword>
<evidence type="ECO:0000256" key="1">
    <source>
        <dbReference type="ARBA" id="ARBA00022692"/>
    </source>
</evidence>
<name>A0A8J6T7U2_9DELT</name>
<feature type="transmembrane region" description="Helical" evidence="4">
    <location>
        <begin position="211"/>
        <end position="231"/>
    </location>
</feature>
<comment type="caution">
    <text evidence="6">The sequence shown here is derived from an EMBL/GenBank/DDBJ whole genome shotgun (WGS) entry which is preliminary data.</text>
</comment>
<proteinExistence type="predicted"/>
<dbReference type="PANTHER" id="PTHR23531">
    <property type="entry name" value="QUINOLENE RESISTANCE PROTEIN NORA"/>
    <property type="match status" value="1"/>
</dbReference>
<feature type="non-terminal residue" evidence="6">
    <location>
        <position position="1"/>
    </location>
</feature>
<feature type="domain" description="Major facilitator superfamily (MFS) profile" evidence="5">
    <location>
        <begin position="19"/>
        <end position="251"/>
    </location>
</feature>
<gene>
    <name evidence="6" type="ORF">H8E19_05440</name>
</gene>